<name>A0A3M4SFI6_9PSED</name>
<evidence type="ECO:0000313" key="1">
    <source>
        <dbReference type="EMBL" id="RMR13725.1"/>
    </source>
</evidence>
<proteinExistence type="predicted"/>
<sequence>MPADKKFVYTIYRQLFEENFERYKFYLNKPADSGSDAYAKARNALPSLDEAKRADVIDFLKVVIADSAAGILATLDGVSFPGNLDGEFVLSYNDEAIQGDLADIFIEKGQDDDVYG</sequence>
<gene>
    <name evidence="1" type="ORF">ALP92_03770</name>
</gene>
<comment type="caution">
    <text evidence="1">The sequence shown here is derived from an EMBL/GenBank/DDBJ whole genome shotgun (WGS) entry which is preliminary data.</text>
</comment>
<dbReference type="EMBL" id="RBRQ01000068">
    <property type="protein sequence ID" value="RMR13725.1"/>
    <property type="molecule type" value="Genomic_DNA"/>
</dbReference>
<dbReference type="Proteomes" id="UP000276615">
    <property type="component" value="Unassembled WGS sequence"/>
</dbReference>
<organism evidence="1 2">
    <name type="scientific">Pseudomonas syringae pv. primulae</name>
    <dbReference type="NCBI Taxonomy" id="251707"/>
    <lineage>
        <taxon>Bacteria</taxon>
        <taxon>Pseudomonadati</taxon>
        <taxon>Pseudomonadota</taxon>
        <taxon>Gammaproteobacteria</taxon>
        <taxon>Pseudomonadales</taxon>
        <taxon>Pseudomonadaceae</taxon>
        <taxon>Pseudomonas</taxon>
    </lineage>
</organism>
<evidence type="ECO:0000313" key="2">
    <source>
        <dbReference type="Proteomes" id="UP000276615"/>
    </source>
</evidence>
<dbReference type="AlphaFoldDB" id="A0A3M4SFI6"/>
<reference evidence="1 2" key="1">
    <citation type="submission" date="2018-08" db="EMBL/GenBank/DDBJ databases">
        <title>Recombination of ecologically and evolutionarily significant loci maintains genetic cohesion in the Pseudomonas syringae species complex.</title>
        <authorList>
            <person name="Dillon M."/>
            <person name="Thakur S."/>
            <person name="Almeida R.N.D."/>
            <person name="Weir B.S."/>
            <person name="Guttman D.S."/>
        </authorList>
    </citation>
    <scope>NUCLEOTIDE SEQUENCE [LARGE SCALE GENOMIC DNA]</scope>
    <source>
        <strain evidence="1 2">ICMP 8670</strain>
    </source>
</reference>
<protein>
    <submittedName>
        <fullName evidence="1">Uncharacterized protein</fullName>
    </submittedName>
</protein>
<accession>A0A3M4SFI6</accession>
<dbReference type="RefSeq" id="WP_122282659.1">
    <property type="nucleotide sequence ID" value="NZ_RBRQ01000068.1"/>
</dbReference>